<sequence length="327" mass="38275">MDAVPYSFVDAVVELFDKVTLDTLASEPFHPLWKEVVDTHHRNRLYTRVKFRQKNGTIQCAFENDTVPLLSIDQIKVVGCKFVRIDSLIVDNSAEISWDDGVVVEEHAADKMVQLVAPFCTPVRSCSVLSVMRASSDFQAAILQSLYKKHCFTNVDMSYSGPAAIDFLEDHIDNNRLMKRIELFGDWPESVLPLLRKFCFQTERRRHLRLHRMGCFSWMLDWTFIEEFFAYWRANGTFECLLQYRSPSHRRHYYEFMKNARNEISKPDRASFHYLEHEEVPSLAQGFTAGGDVMEELFIKLEFMRCHCTSKEVCYEHEKLAMLRNPN</sequence>
<dbReference type="AlphaFoldDB" id="A0AA39HYE5"/>
<dbReference type="Proteomes" id="UP001175271">
    <property type="component" value="Unassembled WGS sequence"/>
</dbReference>
<evidence type="ECO:0000313" key="2">
    <source>
        <dbReference type="Proteomes" id="UP001175271"/>
    </source>
</evidence>
<reference evidence="1" key="1">
    <citation type="submission" date="2023-06" db="EMBL/GenBank/DDBJ databases">
        <title>Genomic analysis of the entomopathogenic nematode Steinernema hermaphroditum.</title>
        <authorList>
            <person name="Schwarz E.M."/>
            <person name="Heppert J.K."/>
            <person name="Baniya A."/>
            <person name="Schwartz H.T."/>
            <person name="Tan C.-H."/>
            <person name="Antoshechkin I."/>
            <person name="Sternberg P.W."/>
            <person name="Goodrich-Blair H."/>
            <person name="Dillman A.R."/>
        </authorList>
    </citation>
    <scope>NUCLEOTIDE SEQUENCE</scope>
    <source>
        <strain evidence="1">PS9179</strain>
        <tissue evidence="1">Whole animal</tissue>
    </source>
</reference>
<name>A0AA39HYE5_9BILA</name>
<gene>
    <name evidence="1" type="ORF">QR680_011414</name>
</gene>
<comment type="caution">
    <text evidence="1">The sequence shown here is derived from an EMBL/GenBank/DDBJ whole genome shotgun (WGS) entry which is preliminary data.</text>
</comment>
<keyword evidence="2" id="KW-1185">Reference proteome</keyword>
<proteinExistence type="predicted"/>
<organism evidence="1 2">
    <name type="scientific">Steinernema hermaphroditum</name>
    <dbReference type="NCBI Taxonomy" id="289476"/>
    <lineage>
        <taxon>Eukaryota</taxon>
        <taxon>Metazoa</taxon>
        <taxon>Ecdysozoa</taxon>
        <taxon>Nematoda</taxon>
        <taxon>Chromadorea</taxon>
        <taxon>Rhabditida</taxon>
        <taxon>Tylenchina</taxon>
        <taxon>Panagrolaimomorpha</taxon>
        <taxon>Strongyloidoidea</taxon>
        <taxon>Steinernematidae</taxon>
        <taxon>Steinernema</taxon>
    </lineage>
</organism>
<evidence type="ECO:0000313" key="1">
    <source>
        <dbReference type="EMBL" id="KAK0414415.1"/>
    </source>
</evidence>
<accession>A0AA39HYE5</accession>
<protein>
    <submittedName>
        <fullName evidence="1">Uncharacterized protein</fullName>
    </submittedName>
</protein>
<dbReference type="EMBL" id="JAUCMV010000002">
    <property type="protein sequence ID" value="KAK0414415.1"/>
    <property type="molecule type" value="Genomic_DNA"/>
</dbReference>